<organism evidence="1 2">
    <name type="scientific">Arabidopsis thaliana</name>
    <name type="common">Mouse-ear cress</name>
    <dbReference type="NCBI Taxonomy" id="3702"/>
    <lineage>
        <taxon>Eukaryota</taxon>
        <taxon>Viridiplantae</taxon>
        <taxon>Streptophyta</taxon>
        <taxon>Embryophyta</taxon>
        <taxon>Tracheophyta</taxon>
        <taxon>Spermatophyta</taxon>
        <taxon>Magnoliopsida</taxon>
        <taxon>eudicotyledons</taxon>
        <taxon>Gunneridae</taxon>
        <taxon>Pentapetalae</taxon>
        <taxon>rosids</taxon>
        <taxon>malvids</taxon>
        <taxon>Brassicales</taxon>
        <taxon>Brassicaceae</taxon>
        <taxon>Camelineae</taxon>
        <taxon>Arabidopsis</taxon>
    </lineage>
</organism>
<protein>
    <submittedName>
        <fullName evidence="1">(thale cress) hypothetical protein</fullName>
    </submittedName>
</protein>
<dbReference type="AlphaFoldDB" id="A0A7G2EYM1"/>
<sequence length="45" mass="4984">MVVSSPTVEDGGRYGGRWRAVRDEVTEEAVVVAGNRNKIVEVFFT</sequence>
<dbReference type="Proteomes" id="UP000516314">
    <property type="component" value="Chromosome 4"/>
</dbReference>
<proteinExistence type="predicted"/>
<name>A0A7G2EYM1_ARATH</name>
<gene>
    <name evidence="1" type="ORF">AT9943_LOCUS15230</name>
</gene>
<reference evidence="1 2" key="1">
    <citation type="submission" date="2020-09" db="EMBL/GenBank/DDBJ databases">
        <authorList>
            <person name="Ashkenazy H."/>
        </authorList>
    </citation>
    <scope>NUCLEOTIDE SEQUENCE [LARGE SCALE GENOMIC DNA]</scope>
    <source>
        <strain evidence="2">cv. Cdm-0</strain>
    </source>
</reference>
<evidence type="ECO:0000313" key="2">
    <source>
        <dbReference type="Proteomes" id="UP000516314"/>
    </source>
</evidence>
<accession>A0A7G2EYM1</accession>
<evidence type="ECO:0000313" key="1">
    <source>
        <dbReference type="EMBL" id="CAD5327532.1"/>
    </source>
</evidence>
<dbReference type="EMBL" id="LR881469">
    <property type="protein sequence ID" value="CAD5327532.1"/>
    <property type="molecule type" value="Genomic_DNA"/>
</dbReference>